<gene>
    <name evidence="2" type="ORF">C1SCF055_LOCUS44529</name>
</gene>
<evidence type="ECO:0000313" key="3">
    <source>
        <dbReference type="EMBL" id="CAL4807394.1"/>
    </source>
</evidence>
<organism evidence="2">
    <name type="scientific">Cladocopium goreaui</name>
    <dbReference type="NCBI Taxonomy" id="2562237"/>
    <lineage>
        <taxon>Eukaryota</taxon>
        <taxon>Sar</taxon>
        <taxon>Alveolata</taxon>
        <taxon>Dinophyceae</taxon>
        <taxon>Suessiales</taxon>
        <taxon>Symbiodiniaceae</taxon>
        <taxon>Cladocopium</taxon>
    </lineage>
</organism>
<dbReference type="EMBL" id="CAMXCT020006789">
    <property type="protein sequence ID" value="CAL1173457.1"/>
    <property type="molecule type" value="Genomic_DNA"/>
</dbReference>
<feature type="region of interest" description="Disordered" evidence="1">
    <location>
        <begin position="113"/>
        <end position="132"/>
    </location>
</feature>
<sequence>MSLEEEEDLTLLVGCSNGHLLLYSCGTSYKGQAERLSLSLVLTLDISGPLRKGPSAGFGSSVSRFFGRGYDRSQTPPKRSGDLSITDATSLPSADCGILVACGGSGTGGPGSLLSAWQSRTQPKESGNASPLSRFDHIASATSPTKILRLLLLSGSHAGGSGHVILSLDTFGDITLWSLRQNLSPLRVLPGRCAFEVASARTFALAGSLYMVVGTGSRSTAEVGWLDVAAILELGGGCGADLAIPFAGRSRSRHLTAPFVPGASTTQITGNGEIFFLSSSSIRLCKVSSGRTSTLLVASEVDWKPLGILDELLSEGGFISHLLLSVCEAVDGSVRHLVWMISTEGEVAAQILAADACFTTSRLVWLSRDAEETRICHAPLPTGGRGQVLQPTTSRAANGAERLIGNASFDLALLWGSKLHDGPLYISEAKGIAPLTALPSSGPMELVDFRWGGQSVQAGGCSLALAAPFTVWVVHLEQQAEGWTARLQSWLDLRVVSCGRVLSLAWLKVADSKSPGVLLLSTPNGVSAWAAQPLSRPKVVALYEQPQLLVAALLDRLISVELRAGVSLHAGPDLPGDVPSALSPRLRARIRTRPVSFFEALSSLCGHDGLWMREAQWRLAPAEIPQELPREVTQQLWQAAACAEAPPQLRDSPSALSLIAASVGEEFRAMAAIVNGLSSRKGRQDDSTLTARLVSQVDNSVHSLRSNPARMTMLGCASVLLVSCCRSAGGGSVEALAISSSILSKHDLLPLGSVLAYIQQFLAQVPAQVCPLLGSRLRQMEALNFHWSDAFSAPAPLAEALLQEVLKQKPVRAETKDLSSAALLQQPFADTPSFRKPQQVVQPGGHQVCQLHTATLMQWLGLGSTQVQVRAFKAIQHEAEESPSSHEESPSQQDRRDPAVLANGLLIYWRCSDGEGAQVRDSAGCGRSGALRSGSWRGPLAPDDPMEPTDEWGQALSPNFAVRLKNGESRAQTVHLASACLVGFCKGGLICGEFAAKR</sequence>
<evidence type="ECO:0000313" key="4">
    <source>
        <dbReference type="Proteomes" id="UP001152797"/>
    </source>
</evidence>
<dbReference type="EMBL" id="CAMXCT010006789">
    <property type="protein sequence ID" value="CAI4020082.1"/>
    <property type="molecule type" value="Genomic_DNA"/>
</dbReference>
<name>A0A9P1GS84_9DINO</name>
<keyword evidence="4" id="KW-1185">Reference proteome</keyword>
<reference evidence="2" key="1">
    <citation type="submission" date="2022-10" db="EMBL/GenBank/DDBJ databases">
        <authorList>
            <person name="Chen Y."/>
            <person name="Dougan E. K."/>
            <person name="Chan C."/>
            <person name="Rhodes N."/>
            <person name="Thang M."/>
        </authorList>
    </citation>
    <scope>NUCLEOTIDE SEQUENCE</scope>
</reference>
<reference evidence="3 4" key="2">
    <citation type="submission" date="2024-05" db="EMBL/GenBank/DDBJ databases">
        <authorList>
            <person name="Chen Y."/>
            <person name="Shah S."/>
            <person name="Dougan E. K."/>
            <person name="Thang M."/>
            <person name="Chan C."/>
        </authorList>
    </citation>
    <scope>NUCLEOTIDE SEQUENCE [LARGE SCALE GENOMIC DNA]</scope>
</reference>
<evidence type="ECO:0000256" key="1">
    <source>
        <dbReference type="SAM" id="MobiDB-lite"/>
    </source>
</evidence>
<evidence type="ECO:0000313" key="2">
    <source>
        <dbReference type="EMBL" id="CAI4020082.1"/>
    </source>
</evidence>
<accession>A0A9P1GS84</accession>
<dbReference type="EMBL" id="CAMXCT030006789">
    <property type="protein sequence ID" value="CAL4807394.1"/>
    <property type="molecule type" value="Genomic_DNA"/>
</dbReference>
<protein>
    <submittedName>
        <fullName evidence="2">Uncharacterized protein</fullName>
    </submittedName>
</protein>
<dbReference type="OrthoDB" id="10267299at2759"/>
<feature type="compositionally biased region" description="Polar residues" evidence="1">
    <location>
        <begin position="116"/>
        <end position="131"/>
    </location>
</feature>
<dbReference type="AlphaFoldDB" id="A0A9P1GS84"/>
<feature type="region of interest" description="Disordered" evidence="1">
    <location>
        <begin position="922"/>
        <end position="953"/>
    </location>
</feature>
<proteinExistence type="predicted"/>
<comment type="caution">
    <text evidence="2">The sequence shown here is derived from an EMBL/GenBank/DDBJ whole genome shotgun (WGS) entry which is preliminary data.</text>
</comment>
<dbReference type="Proteomes" id="UP001152797">
    <property type="component" value="Unassembled WGS sequence"/>
</dbReference>